<feature type="compositionally biased region" description="Basic and acidic residues" evidence="1">
    <location>
        <begin position="33"/>
        <end position="56"/>
    </location>
</feature>
<evidence type="ECO:0000256" key="2">
    <source>
        <dbReference type="SAM" id="SignalP"/>
    </source>
</evidence>
<proteinExistence type="predicted"/>
<evidence type="ECO:0008006" key="5">
    <source>
        <dbReference type="Google" id="ProtNLM"/>
    </source>
</evidence>
<dbReference type="EMBL" id="FNGA01000004">
    <property type="protein sequence ID" value="SDL35827.1"/>
    <property type="molecule type" value="Genomic_DNA"/>
</dbReference>
<feature type="signal peptide" evidence="2">
    <location>
        <begin position="1"/>
        <end position="22"/>
    </location>
</feature>
<dbReference type="AlphaFoldDB" id="A0A1G9JDX3"/>
<reference evidence="4" key="1">
    <citation type="submission" date="2016-10" db="EMBL/GenBank/DDBJ databases">
        <authorList>
            <person name="Varghese N."/>
            <person name="Submissions S."/>
        </authorList>
    </citation>
    <scope>NUCLEOTIDE SEQUENCE [LARGE SCALE GENOMIC DNA]</scope>
    <source>
        <strain evidence="4">DSM 16995</strain>
    </source>
</reference>
<keyword evidence="4" id="KW-1185">Reference proteome</keyword>
<feature type="region of interest" description="Disordered" evidence="1">
    <location>
        <begin position="29"/>
        <end position="56"/>
    </location>
</feature>
<dbReference type="RefSeq" id="WP_170830378.1">
    <property type="nucleotide sequence ID" value="NZ_FNGA01000004.1"/>
</dbReference>
<sequence length="56" mass="6305">MSKLICSIMLAMFLFSVIPACTWMGKQTGKATESVKESPDDFKEGYEQGKQEIKDK</sequence>
<evidence type="ECO:0000313" key="3">
    <source>
        <dbReference type="EMBL" id="SDL35827.1"/>
    </source>
</evidence>
<organism evidence="3 4">
    <name type="scientific">Maridesulfovibrio ferrireducens</name>
    <dbReference type="NCBI Taxonomy" id="246191"/>
    <lineage>
        <taxon>Bacteria</taxon>
        <taxon>Pseudomonadati</taxon>
        <taxon>Thermodesulfobacteriota</taxon>
        <taxon>Desulfovibrionia</taxon>
        <taxon>Desulfovibrionales</taxon>
        <taxon>Desulfovibrionaceae</taxon>
        <taxon>Maridesulfovibrio</taxon>
    </lineage>
</organism>
<name>A0A1G9JDX3_9BACT</name>
<dbReference type="Proteomes" id="UP000199053">
    <property type="component" value="Unassembled WGS sequence"/>
</dbReference>
<accession>A0A1G9JDX3</accession>
<evidence type="ECO:0000256" key="1">
    <source>
        <dbReference type="SAM" id="MobiDB-lite"/>
    </source>
</evidence>
<keyword evidence="2" id="KW-0732">Signal</keyword>
<feature type="chain" id="PRO_5011512557" description="Lipoprotein" evidence="2">
    <location>
        <begin position="23"/>
        <end position="56"/>
    </location>
</feature>
<evidence type="ECO:0000313" key="4">
    <source>
        <dbReference type="Proteomes" id="UP000199053"/>
    </source>
</evidence>
<gene>
    <name evidence="3" type="ORF">SAMN05660337_2759</name>
</gene>
<protein>
    <recommendedName>
        <fullName evidence="5">Lipoprotein</fullName>
    </recommendedName>
</protein>